<evidence type="ECO:0000313" key="2">
    <source>
        <dbReference type="Proteomes" id="UP000095282"/>
    </source>
</evidence>
<sequence>MMWSISYSNRKITWIAIRFLSFFKFCPLIIFLGIYGMRVDVIVTVKQMVLFYLKREKERERESNTREL</sequence>
<feature type="transmembrane region" description="Helical" evidence="1">
    <location>
        <begin position="12"/>
        <end position="35"/>
    </location>
</feature>
<proteinExistence type="predicted"/>
<organism evidence="2 3">
    <name type="scientific">Caenorhabditis tropicalis</name>
    <dbReference type="NCBI Taxonomy" id="1561998"/>
    <lineage>
        <taxon>Eukaryota</taxon>
        <taxon>Metazoa</taxon>
        <taxon>Ecdysozoa</taxon>
        <taxon>Nematoda</taxon>
        <taxon>Chromadorea</taxon>
        <taxon>Rhabditida</taxon>
        <taxon>Rhabditina</taxon>
        <taxon>Rhabditomorpha</taxon>
        <taxon>Rhabditoidea</taxon>
        <taxon>Rhabditidae</taxon>
        <taxon>Peloderinae</taxon>
        <taxon>Caenorhabditis</taxon>
    </lineage>
</organism>
<reference evidence="3" key="1">
    <citation type="submission" date="2016-11" db="UniProtKB">
        <authorList>
            <consortium name="WormBaseParasite"/>
        </authorList>
    </citation>
    <scope>IDENTIFICATION</scope>
</reference>
<evidence type="ECO:0000313" key="3">
    <source>
        <dbReference type="WBParaSite" id="Csp11.Scaffold585.g4838.t1"/>
    </source>
</evidence>
<keyword evidence="2" id="KW-1185">Reference proteome</keyword>
<dbReference type="Proteomes" id="UP000095282">
    <property type="component" value="Unplaced"/>
</dbReference>
<evidence type="ECO:0000256" key="1">
    <source>
        <dbReference type="SAM" id="Phobius"/>
    </source>
</evidence>
<keyword evidence="1" id="KW-0472">Membrane</keyword>
<dbReference type="AlphaFoldDB" id="A0A1I7TDF6"/>
<keyword evidence="1" id="KW-1133">Transmembrane helix</keyword>
<protein>
    <submittedName>
        <fullName evidence="3">Transmembrane protein</fullName>
    </submittedName>
</protein>
<dbReference type="WBParaSite" id="Csp11.Scaffold585.g4838.t1">
    <property type="protein sequence ID" value="Csp11.Scaffold585.g4838.t1"/>
    <property type="gene ID" value="Csp11.Scaffold585.g4838"/>
</dbReference>
<keyword evidence="1" id="KW-0812">Transmembrane</keyword>
<name>A0A1I7TDF6_9PELO</name>
<accession>A0A1I7TDF6</accession>